<dbReference type="Gene3D" id="3.90.182.10">
    <property type="entry name" value="Toxin - Anthrax Protective Antigen,domain 1"/>
    <property type="match status" value="2"/>
</dbReference>
<dbReference type="Gene3D" id="2.60.40.10">
    <property type="entry name" value="Immunoglobulins"/>
    <property type="match status" value="3"/>
</dbReference>
<feature type="compositionally biased region" description="Acidic residues" evidence="1">
    <location>
        <begin position="5065"/>
        <end position="5081"/>
    </location>
</feature>
<organism evidence="3 4">
    <name type="scientific">Echinicola strongylocentroti</name>
    <dbReference type="NCBI Taxonomy" id="1795355"/>
    <lineage>
        <taxon>Bacteria</taxon>
        <taxon>Pseudomonadati</taxon>
        <taxon>Bacteroidota</taxon>
        <taxon>Cytophagia</taxon>
        <taxon>Cytophagales</taxon>
        <taxon>Cyclobacteriaceae</taxon>
        <taxon>Echinicola</taxon>
    </lineage>
</organism>
<dbReference type="InterPro" id="IPR025667">
    <property type="entry name" value="SprB_repeat"/>
</dbReference>
<feature type="compositionally biased region" description="Acidic residues" evidence="1">
    <location>
        <begin position="809"/>
        <end position="830"/>
    </location>
</feature>
<dbReference type="OrthoDB" id="7794186at2"/>
<dbReference type="Pfam" id="PF07691">
    <property type="entry name" value="PA14"/>
    <property type="match status" value="2"/>
</dbReference>
<feature type="compositionally biased region" description="Low complexity" evidence="1">
    <location>
        <begin position="3871"/>
        <end position="3885"/>
    </location>
</feature>
<protein>
    <recommendedName>
        <fullName evidence="2">PA14 domain-containing protein</fullName>
    </recommendedName>
</protein>
<dbReference type="PROSITE" id="PS51820">
    <property type="entry name" value="PA14"/>
    <property type="match status" value="2"/>
</dbReference>
<feature type="region of interest" description="Disordered" evidence="1">
    <location>
        <begin position="5716"/>
        <end position="5742"/>
    </location>
</feature>
<dbReference type="InterPro" id="IPR047589">
    <property type="entry name" value="DUF11_rpt"/>
</dbReference>
<dbReference type="PROSITE" id="PS00018">
    <property type="entry name" value="EF_HAND_1"/>
    <property type="match status" value="7"/>
</dbReference>
<dbReference type="Pfam" id="PF14252">
    <property type="entry name" value="DUF4347"/>
    <property type="match status" value="1"/>
</dbReference>
<feature type="domain" description="PA14" evidence="2">
    <location>
        <begin position="1734"/>
        <end position="1878"/>
    </location>
</feature>
<feature type="compositionally biased region" description="Acidic residues" evidence="1">
    <location>
        <begin position="3751"/>
        <end position="3762"/>
    </location>
</feature>
<feature type="compositionally biased region" description="Acidic residues" evidence="1">
    <location>
        <begin position="5726"/>
        <end position="5742"/>
    </location>
</feature>
<dbReference type="SUPFAM" id="SSF56988">
    <property type="entry name" value="Anthrax protective antigen"/>
    <property type="match status" value="2"/>
</dbReference>
<dbReference type="Proteomes" id="UP000248688">
    <property type="component" value="Chromosome"/>
</dbReference>
<feature type="region of interest" description="Disordered" evidence="1">
    <location>
        <begin position="4266"/>
        <end position="4301"/>
    </location>
</feature>
<feature type="compositionally biased region" description="Acidic residues" evidence="1">
    <location>
        <begin position="3485"/>
        <end position="3505"/>
    </location>
</feature>
<dbReference type="SMART" id="SM00758">
    <property type="entry name" value="PA14"/>
    <property type="match status" value="2"/>
</dbReference>
<evidence type="ECO:0000313" key="3">
    <source>
        <dbReference type="EMBL" id="AWW29721.1"/>
    </source>
</evidence>
<dbReference type="InterPro" id="IPR011658">
    <property type="entry name" value="PA14_dom"/>
</dbReference>
<evidence type="ECO:0000256" key="1">
    <source>
        <dbReference type="SAM" id="MobiDB-lite"/>
    </source>
</evidence>
<feature type="region of interest" description="Disordered" evidence="1">
    <location>
        <begin position="790"/>
        <end position="830"/>
    </location>
</feature>
<dbReference type="InterPro" id="IPR018247">
    <property type="entry name" value="EF_Hand_1_Ca_BS"/>
</dbReference>
<feature type="compositionally biased region" description="Acidic residues" evidence="1">
    <location>
        <begin position="4270"/>
        <end position="4299"/>
    </location>
</feature>
<feature type="region of interest" description="Disordered" evidence="1">
    <location>
        <begin position="3480"/>
        <end position="3505"/>
    </location>
</feature>
<dbReference type="InterPro" id="IPR013783">
    <property type="entry name" value="Ig-like_fold"/>
</dbReference>
<feature type="compositionally biased region" description="Polar residues" evidence="1">
    <location>
        <begin position="3597"/>
        <end position="3607"/>
    </location>
</feature>
<proteinExistence type="predicted"/>
<feature type="domain" description="PA14" evidence="2">
    <location>
        <begin position="1450"/>
        <end position="1594"/>
    </location>
</feature>
<dbReference type="InterPro" id="IPR037524">
    <property type="entry name" value="PA14/GLEYA"/>
</dbReference>
<dbReference type="EMBL" id="CP030041">
    <property type="protein sequence ID" value="AWW29721.1"/>
    <property type="molecule type" value="Genomic_DNA"/>
</dbReference>
<dbReference type="InterPro" id="IPR006626">
    <property type="entry name" value="PbH1"/>
</dbReference>
<feature type="region of interest" description="Disordered" evidence="1">
    <location>
        <begin position="5184"/>
        <end position="5212"/>
    </location>
</feature>
<feature type="compositionally biased region" description="Polar residues" evidence="1">
    <location>
        <begin position="5184"/>
        <end position="5195"/>
    </location>
</feature>
<dbReference type="SMART" id="SM00710">
    <property type="entry name" value="PbH1"/>
    <property type="match status" value="13"/>
</dbReference>
<dbReference type="NCBIfam" id="TIGR01451">
    <property type="entry name" value="B_ant_repeat"/>
    <property type="match status" value="12"/>
</dbReference>
<feature type="region of interest" description="Disordered" evidence="1">
    <location>
        <begin position="5429"/>
        <end position="5452"/>
    </location>
</feature>
<evidence type="ECO:0000313" key="4">
    <source>
        <dbReference type="Proteomes" id="UP000248688"/>
    </source>
</evidence>
<dbReference type="InterPro" id="IPR025592">
    <property type="entry name" value="DUF4347"/>
</dbReference>
<feature type="region of interest" description="Disordered" evidence="1">
    <location>
        <begin position="4919"/>
        <end position="4942"/>
    </location>
</feature>
<feature type="region of interest" description="Disordered" evidence="1">
    <location>
        <begin position="3739"/>
        <end position="3765"/>
    </location>
</feature>
<dbReference type="PANTHER" id="PTHR34819">
    <property type="entry name" value="LARGE CYSTEINE-RICH PERIPLASMIC PROTEIN OMCB"/>
    <property type="match status" value="1"/>
</dbReference>
<feature type="compositionally biased region" description="Acidic residues" evidence="1">
    <location>
        <begin position="3364"/>
        <end position="3375"/>
    </location>
</feature>
<evidence type="ECO:0000259" key="2">
    <source>
        <dbReference type="PROSITE" id="PS51820"/>
    </source>
</evidence>
<dbReference type="KEGG" id="est:DN752_06055"/>
<reference evidence="3 4" key="1">
    <citation type="submission" date="2018-06" db="EMBL/GenBank/DDBJ databases">
        <title>Echinicola strongylocentroti sp. nov., isolated from a sea urchin Strongylocentrotus intermedius.</title>
        <authorList>
            <person name="Bae S.S."/>
        </authorList>
    </citation>
    <scope>NUCLEOTIDE SEQUENCE [LARGE SCALE GENOMIC DNA]</scope>
    <source>
        <strain evidence="3 4">MEBiC08714</strain>
    </source>
</reference>
<feature type="region of interest" description="Disordered" evidence="1">
    <location>
        <begin position="3864"/>
        <end position="3893"/>
    </location>
</feature>
<feature type="region of interest" description="Disordered" evidence="1">
    <location>
        <begin position="3358"/>
        <end position="3383"/>
    </location>
</feature>
<accession>A0A2Z4IF51</accession>
<gene>
    <name evidence="3" type="ORF">DN752_06055</name>
</gene>
<dbReference type="Pfam" id="PF13573">
    <property type="entry name" value="SprB"/>
    <property type="match status" value="5"/>
</dbReference>
<feature type="region of interest" description="Disordered" evidence="1">
    <location>
        <begin position="6262"/>
        <end position="6283"/>
    </location>
</feature>
<feature type="compositionally biased region" description="Polar residues" evidence="1">
    <location>
        <begin position="3626"/>
        <end position="3636"/>
    </location>
</feature>
<dbReference type="InterPro" id="IPR051172">
    <property type="entry name" value="Chlamydia_OmcB"/>
</dbReference>
<sequence length="6987" mass="722189">MRLVYRLLIALLVIFFLSFSKGTVYGFDGHPTVFVDKDVEGASHLKSGSDATGGIFQFFTHGRSGELLIDGHWSGPQEVAEFLEERFLNIPVGIHHINIYGCEFAKGPQGKAAVAYLEKVLGVTVAASTDVTGHEGDWKLEVGKTLAALSFPEYTFSLQACAGTVGGMEPEDDYDGDGICNIDDADDDNDGITDADETVCTTEEVLLDGASLDFSANITDFPVTFTNVNRIQGFDVTVSTSGSFVNPAPTLGTAGGFNNQITSPAGSENSFEVSFTGTVIPQSVRVYSLNNLYGVNTGGGVQSEAVSIEYGFNGTVGTSTATQNPNTCGASNFYNQMVTTVGEASHFFRTPVPPAVATYNTCGFTSIFSATDGVSSTRVTYSLPNSSTGSEPLQNFQIYVTVCNFNKDTDRDGLPDRYDLDSDGDGCPDAFEGDGGFSGADISPSSLDGGNSGGTFNGYAGPVTGNFGTDVDASGVPSIASGGQGLGLSATLGPDANGNGVGDACEDADGDGVYADDDLDDDNDGILDVEEGFDCSVINNISLEGLTSGTVVEGEIYDQTTGTVVPVRIERYLVGNGSLVNSEADGDLRMSPGTGNAGVKITSLNGVPITVIAKAEYDVPGDFDAGDSFFMTTNTGAGFTVEGNDFDDNTKIRILSQNESRIDFRGPVNEFVTNANYPDFKIITSGTIVYLVADVGNPAQTINLQVGQCGFRDTDGDGILDHMDLDSDGDGCPDALEGDGSFTFADFTASSMDGGNTGDTFNGYAAPVQDNLGIAVDADGIPVAAASGQGLGTASQISPDQNRNGLGDSCEDSDGDGVSDADDLDDDNDGILDADEFGVCNSILPADGSFESLESVASTDGYNSNITSNNSGWIDVQGTADSWRSPMPTTGSGQWGGLADGMPSSPDGGVFVGAWVSSSNTESFKATILDLVVGQQYSVFFYQGNAGLQGDTSIGDEARWEVEFGDEVQYAPAMAYLGESNQVWESVELVFTAQSTTQDLTFTADGAGGSSGYEYMALDGVKLYMEGTSGCDTPVDTDGDGIPNIIDLDSDGDGCPDALEGDGSFTFADFTASSMDGGNTGDTFNGYAGPVQDNLGVDVDANGVPIAAAAGQGVGTGSLAGADINGNGIADSCDDSDGDGVLNGDDLDDDNDGILDSDENCIIVHHSFTTEKPGAIIASRDRGEPDDDLFRDLIFDRSSGIDTWSFNFEFPTPYAIRIESIIGDNGFARSGTVTVDGTDVAFNTGTGEFTSVENVSSSKTNHTVTYSGADVTVVGVRIYNTDGNPIAFYDFGLSGSPVKEGYTEVNETIFTGSTTQCEGYFYDDADGDGIMNSLDLDTDGDGCPDALEGEGGLTSANFTTSSMDGGNIGDSYTGYAAPVQENLGTEVDANGVPIVAGGGQGIGNSAIASVDLNSNGLGDACEDSDGDGIPNLDDLDDDNDGILDEAEMDLCKGFLNFEFYQDNPANDEFVNIPTEGAYSVGEVSDYNVSQLQRDVDPSDSETYAIRYTGFIAIEEADTYTFELQSDDGSGLYIDGELVVSNDGVGPSQNANGTIYLGEGYHRIEMLYYNNGGGGSLDLRYENSSFGKTSVPFSVFMPMSCTDTDQDGLLNYLDLDSDGDGCPDAYEGDGSFTSGNMVTSEMDGGNTGDNYNGYAAAVQENLGIDVETDPASASYGVPLAAGAGQGSGNGLSKSPDINGNNIGDDCDDIDEDGLYAPEDLDDDNDGILDDVEIAGCAGSLDYEFYNGSPTDDTFHNVPTSGAMGTGTVTEFNVSQLQNNVNPGVSDHYSIRYKGFIRITTSDQYTFALESDDGSGLYINNTLVVDNDGVRGTTTKRGNIYLSPGLYPIEIVYFESDGGETLRVRYSSTSFGEIDLPFATLSSGTCMDVDQDGLLNFIDLDSDGDGCPDAVEGDGGLTLVDLTTSNIQGGNTGTGYNGTSFEPVTTNLGTAVDGNGVPTAVSGGQAIGSSQDKELKASACYPDTDGDGVTDDVDLDIDNDGILNIDEGYDCSSVMNVSFEGIAVGNPVQGYFLDDTGELVSVIIETYFQGAGSFSNDQPATRTDGDINATPRGVPTGVKISTPNGEQIQVAVKYKHGIGGSLDYGDTWWMTNNSGRGFTVNNPYPDPQRVTILSQDQDQLSFRGPNDGAAVQATYPDFQITTFGSEVYVYATVGNPATAINVQIGGCHYLDTDGDLVPDHMDLDSDGDGCPDALEGDGGFTNADMVSSTLDGGNTGAEYNGFADPVQLNLGNDVDANGVPTVASSGQGVGTSAEQSDDVDGDLIGDSCDCYDDTQADTDGDGVPDYADVDSDNDGMANAVEYGGVDPYTDGDADGVYLYRDDDDANDTVGDADGLPQAEFDADGDGIANHLDLDSDNDGISDNVEATGSLSPAGCAFADGDVIDPVTLCETGESAQGLVASPLNTDGTDEPDFLDLDSDNDGCADGIEANLDETIINTVDFTTVTSTGVDGNGQVTAVSCAVPDDTNWINSAISDDCCELDESTMTATATPPTTCEPQNDGFITITDGGLLADTDYTVSYDREGTPVDPITLTTQPDGSLIIPGLTPGNYGNIVITSVRYPAICSVQLQNPAVIQVPGFNSDLDFSVTSIQPASCFGGNDGAIDILVTGGTGELTYNWSTSNGSGIVQGAEDQTTLSAGSYNILVTDVATQCTYVYFFMTVGQPAEPVSGTTAQTDILCNGAAIGAIDLTPAGGVGGYSFAWSTADGTIPAGQEAVEDPSGLTAGTYTAVITDANGCTNPATIDVTLTEPTAVVSGTTTQTDILCNGDASGAIDLSPAGGVGPYTYAWSTADGVIPAGQETVEDPSGLTAGTYTAVITDVNGCTNPATIEVTLAEPAAVVSGTTTQTDILCNGDASGAIDLSPAGGVGPYTYAWSTTDGVVPAGQETVEDPSGLTAGAYTVVITDANGCTNPATIEVILTEPAAVVSGTTTQTDILCNGDAGGAIDLSPAGGVGPYTYAWTTVDGLIPAGQETVEDPSGLTVGTYTAVITDANGCTNPAAVSVTLTEPTAMTLDEQVADHQNVSCTSGDIGAFTVLATGGAGSYEYTIDDFGSVNTTGTFNGLAAGEYEVQVRDANGCVMTMPQPITIYSNCLEVTKFIDFSGNPGVGEEVRYLFWVFNNGDEPLDNVELEDTFTDAQGRVLTLNGPNYFFSDSGSTEGFLEPKETAYYRATYVLRQADVDAGGVINSLLARASTPAGVVLSDVSDDGEDDDGNTEDDPTEYFIEEQAAWELIKTAAVNDVDNSFSTSAGDIITYTFDLTNTGNVTIGDLVAVDNLTNAQGAALTLTTPITFESATAGSTGTSILPGETATYTATYTLTQADINAGGVINTATITGTTLQGTDMSEISDDGDPDNGDDNPTPTLVDKAPSLALVKTASAVFDVNGSGDNDAGDRITYTFRVENNGNVTIDGLTIDDPLFLAGTDLSLFETSLAPGQVTNLSVDYLLTQADIDAGNVENAATVNGTDPDGEAVSDISDDGDTGDGDTGEDPTIVDLLTEAELELLKIDTFNDENGDGVPQAGETITYAFTVNNTGSITVENLQINDTGLGLTDVAVAPVSLAPGESGVIPDQVYTLQQSDIDAGEVSNTADVEGDRTDGEGPVTDISDDSNPTNGSDDPTITELPKDQEFTLLKEAAYDDTNGDGTQNAGDVITYTFTVENTGNVTVSDITIDDALVGAFDLPIYTDISQTTLITDLAPGQLGYAVYEYIITQADMDAGEVTNSASATGTGPDGSEETIDSDNGDGDGPTVITFDVTPAVELVKTAALADTNSDGRASAGDVITYTFTVTNTGNTSVNSLVINDARLSVAALAISPLVLAPGEVGTAEMTRTVTQSDMNDGSITNTATVTGEASNGDTVTDVSDDGSSLDNGDVPTVTPLPQISGIAITKDQTVADTNGDGVTGGVGDQIAYTIQAVNTGNVTLTGVAITDTFTDQDGNTIALDNGPTYDAANSDNIEGTLEPGETVTYTALFTITQSEVDAGGVTNSVVADAVSPVEPVAANDQITFPIAEEPAVEVIKNANISDIDGDGTTNAGDVVNYTITVRNTGNVTLDNISLTDDLTDLDGASLSLDTAPTFVSADGGSAEGTLAPDETATYSASYTLTQSELNVGGITNTATASMTSPAGTAIADISDDGDTGAGDTGDDPTETLIPKMPELTLIKTIIDIVDVDGSGDNSTGDVVQYNFSIANTGNVTVDNLVLSDDFLPGTADLTVTPAILQPTESVLMEVDYALTQNDIDTGSVLNSATVEGTDPDDAAVSDISDDGDPADSDLDPDTDGDNDPTYFDLTTEAHLDFTKEATFNDENNNGLPDEGETVSYNFTVRNTGNISVDNITFDDPNLGLVDAAITPILLGPDQTGTGAVVDYTLTQADIDAGMVSNQATVSGDRLDDNTTVTDVSDEGNAANGIDDPTETTLAQSPQLALVKAGTYVDTNGDGVANLGDDITYDFTVTNTGNVTVSGIEVIDDRIGVPAPGQAISPNTLAPGEVGTLTVSYPITQDDLNAGLVTNTATAVGADPMSGVVSTTSNLTEVTLEQAPSLELIKTGTLNDTNGSGRDDVGDRITYTFMVTNTGNVTVSLLSIADVKLGVTNLGMAPATLNPGETATATAVYDITQADLNAGEVVNTATVEGEDPMGSAVSDDSDNGVGTGATVVPLTPAPSMTAVKEQNVSDTNGDGVTGGVDDLVTYTIDIYNDGNVTLTGISLVDTFEDLTGTALSLASGPSFVTADNGSPEGTLVPSETASYTATYTITQADVDAAGLSNQVAFTATPPIGADISTVTDDGIIGNGSNNPTVLDIAPMPSLEVIKTARELVDSDGSGSDTAGDVVTFDILVTNTGNVTLSNVAMTDELTNLDGASLTLDSGPTFQSADAGSAEGTLAPGETASYEAVYTLQQADVNSGGLSNTASVTSDSPQGDPVSDISDEGNDLDGMDNPTVVPLESLPELTLIKTYQVVDANANDVNDAGDEIHYTFRIENTGNVTIDNIVLSDNRLPSPIALPVTTLEPAAETTVTEVYIMTQDDINNGRVVNRARVDGTAPAGDPLFDISDDGNPDDTDFDGDPENDPTIAPLPTEAELWLDKTNVLNDANGNGRPDAGETITYSFTVNNTGFVMVQDITIDDPDLGLTAVAVTPATLNPGEAGTIPDQTYTLTQGDIDSGEVTNTATVNGTDVVNSGPVTDISDDGDASNGRDNPTVTPLDKDALISLQKTGLYSDDNGDGVVNAGDIITYTFDIANEGNVTLDEVALTDNYLPGSIDLTLPETTLAPAATTQLIVQYTITQADMDNGEVVNLAQVSSTDPDAETVTADANSTVDLPKAPSLKLIKTAAAPADTNGSGEQDAGDQVVYTFEVTNTGNVTISTITVSDPRLPVNNLAVAPSTLAPGETGTASYTYNITLADMDDGEIINSATVSGADPDAETVSDISDNGTGDGDDETITPLDQLPAIETVKTQTVTDTNGDGITGAIGDEISYQITVTNSGNVTLTDVQVADVLLDANDNPLTLTSVLAFDPGASDNVEGVLAPDEDAVYTATYTIEQVAVDAGGVSNSATASGTAPDAVTVVSDVSDNGEDDDGNTEDDPTVWEIIEMPSVEVMKEVTDTDVDGSGTITAGDELTYTITVTNTGNVTLSGVALTETFEDANGNVLTLTTAPDFDPALSDNVEGTLAPGEVAVYGAAYTMTQTDVDWGGVINAVEVDAQSPQGTLVNDLSDDGDDTDGNTEDDPTETLVQEVPSIEAVKQQDMVDTDGDGADNAGDQINYIIEVTNTGTVTLTGVVLTDTFVDARGNTLTLDSEPTFDTSSKGSAVGTLLPGETATYLADYILTQSDVDAGGVSNSVLAEGASIQGTAVTDRSDDGDDADGNAINDNTDLFIPETPEIAIEKPQPTVTQNDGNTTIDAGDELLYTITVTNTGNVTLRNLAVSDTIRDNSGMVLAPALLPAFDGAASDNVEGVLAPDETATYTATYLVTQAIVDAGGVINSAYVASMSPNNMPVLDTSDDADDGDGNVDDDPTETEIIATPGIAIVKTLVSNDENADGCEVAGETLSYTFTVTNTGNVTLGSVEMIDPLIPENTLSFAGGDDNNDGLLDLNESWVYTADYVLTQEDMDSGVVASQATVTANAPDGTEVQDLSGTAADNDDTTALTLCTQPGISLVKTALHNDTNGNGCAEAGETVTYTFEAVNTGNVTLSALALTDALIDGAVTLIEGDTDSDGQLDVTEIWRYTASYTLDQEAIDEGNVSNQATITASSPDGTVVEDLSGTSTTDDSTTELALCQQTGIGLVKTAVFNDEDGDGCVQLGETIAYTLEVYNTGNVSLGQPQLSDPMLDAGSLVFESGDTDSDGMLDVTETWVYSGLYTITQQAIDDGNVSNRATVSAMDPNGAEVQDLSGTALDNDEASVIEMCQDPALTLIKTMDFADENGDGCTDAGETVTYTLTLTNSGNVSLGEVTLTDPLIGEEPLTLTSGDLDGDGELDVSETWIYVADYALTQANIDSGNLSNQANVTAISPEGVEVQEVSGTAADNDESSELPLCQEAGIELVSAVAYEDENGDGCTNAGELVTYTFTLSNTGNVSLTGISIIGDILEEGSIVLASGDDDGDNELDVEEVWTFTAPYTLTQEDIDSGNLVNESTATGVAPDGTEVQDVAGTSGGGSDSGSSLPMCQEAGIELVKTSSFDDIDGDGCTDLGENITYTFTLTNSGNVSLDSVRLTDTMLAEGSLQFVSGDEDGDAELDVTETWTYTGEYVITQTDMDNGEISNQASVIAVSPAGVIVGDNSGTGNENNDPTIMPLCQEPSVALLSTGEFNDADGNGCASLDESINYTFLVANTGNVTISNLSLSDSLVGLNYLTFQGGDDDGDGALDVKEIWTYTGQYAITQADIDAGEVLNEAVISGVAGGKEVQDISGTSFENDEETVTALCQQGEWPWWKLIPCTKGEQQLNVHKWANKSPLSIRWPMWVMSLWPMWWWMIR</sequence>
<feature type="region of interest" description="Disordered" evidence="1">
    <location>
        <begin position="5057"/>
        <end position="5081"/>
    </location>
</feature>
<feature type="region of interest" description="Disordered" evidence="1">
    <location>
        <begin position="3597"/>
        <end position="3643"/>
    </location>
</feature>
<feature type="compositionally biased region" description="Polar residues" evidence="1">
    <location>
        <begin position="792"/>
        <end position="804"/>
    </location>
</feature>
<feature type="region of interest" description="Disordered" evidence="1">
    <location>
        <begin position="423"/>
        <end position="449"/>
    </location>
</feature>
<name>A0A2Z4IF51_9BACT</name>
<keyword evidence="4" id="KW-1185">Reference proteome</keyword>
<dbReference type="InterPro" id="IPR055354">
    <property type="entry name" value="DUF7507"/>
</dbReference>
<feature type="region of interest" description="Disordered" evidence="1">
    <location>
        <begin position="6645"/>
        <end position="6675"/>
    </location>
</feature>
<dbReference type="PANTHER" id="PTHR34819:SF3">
    <property type="entry name" value="CELL SURFACE PROTEIN"/>
    <property type="match status" value="1"/>
</dbReference>
<feature type="region of interest" description="Disordered" evidence="1">
    <location>
        <begin position="2053"/>
        <end position="2075"/>
    </location>
</feature>
<feature type="compositionally biased region" description="Polar residues" evidence="1">
    <location>
        <begin position="4919"/>
        <end position="4932"/>
    </location>
</feature>
<dbReference type="Pfam" id="PF24346">
    <property type="entry name" value="DUF7507"/>
    <property type="match status" value="29"/>
</dbReference>